<keyword evidence="5 6" id="KW-0472">Membrane</keyword>
<keyword evidence="4 6" id="KW-1133">Transmembrane helix</keyword>
<evidence type="ECO:0000256" key="4">
    <source>
        <dbReference type="ARBA" id="ARBA00022989"/>
    </source>
</evidence>
<reference evidence="8" key="1">
    <citation type="submission" date="2019-04" db="EMBL/GenBank/DDBJ databases">
        <title>Friends and foes A comparative genomics studyof 23 Aspergillus species from section Flavi.</title>
        <authorList>
            <consortium name="DOE Joint Genome Institute"/>
            <person name="Kjaerbolling I."/>
            <person name="Vesth T."/>
            <person name="Frisvad J.C."/>
            <person name="Nybo J.L."/>
            <person name="Theobald S."/>
            <person name="Kildgaard S."/>
            <person name="Isbrandt T."/>
            <person name="Kuo A."/>
            <person name="Sato A."/>
            <person name="Lyhne E.K."/>
            <person name="Kogle M.E."/>
            <person name="Wiebenga A."/>
            <person name="Kun R.S."/>
            <person name="Lubbers R.J."/>
            <person name="Makela M.R."/>
            <person name="Barry K."/>
            <person name="Chovatia M."/>
            <person name="Clum A."/>
            <person name="Daum C."/>
            <person name="Haridas S."/>
            <person name="He G."/>
            <person name="LaButti K."/>
            <person name="Lipzen A."/>
            <person name="Mondo S."/>
            <person name="Riley R."/>
            <person name="Salamov A."/>
            <person name="Simmons B.A."/>
            <person name="Magnuson J.K."/>
            <person name="Henrissat B."/>
            <person name="Mortensen U.H."/>
            <person name="Larsen T.O."/>
            <person name="Devries R.P."/>
            <person name="Grigoriev I.V."/>
            <person name="Machida M."/>
            <person name="Baker S.E."/>
            <person name="Andersen M.R."/>
        </authorList>
    </citation>
    <scope>NUCLEOTIDE SEQUENCE [LARGE SCALE GENOMIC DNA]</scope>
    <source>
        <strain evidence="8">CBS 130017</strain>
    </source>
</reference>
<dbReference type="InterPro" id="IPR036259">
    <property type="entry name" value="MFS_trans_sf"/>
</dbReference>
<name>A0A5N6WKP3_9EURO</name>
<dbReference type="PANTHER" id="PTHR48020:SF12">
    <property type="entry name" value="PROTON MYO-INOSITOL COTRANSPORTER"/>
    <property type="match status" value="1"/>
</dbReference>
<dbReference type="SUPFAM" id="SSF103473">
    <property type="entry name" value="MFS general substrate transporter"/>
    <property type="match status" value="1"/>
</dbReference>
<dbReference type="AlphaFoldDB" id="A0A5N6WKP3"/>
<organism evidence="7 8">
    <name type="scientific">Aspergillus sergii</name>
    <dbReference type="NCBI Taxonomy" id="1034303"/>
    <lineage>
        <taxon>Eukaryota</taxon>
        <taxon>Fungi</taxon>
        <taxon>Dikarya</taxon>
        <taxon>Ascomycota</taxon>
        <taxon>Pezizomycotina</taxon>
        <taxon>Eurotiomycetes</taxon>
        <taxon>Eurotiomycetidae</taxon>
        <taxon>Eurotiales</taxon>
        <taxon>Aspergillaceae</taxon>
        <taxon>Aspergillus</taxon>
        <taxon>Aspergillus subgen. Circumdati</taxon>
    </lineage>
</organism>
<dbReference type="InterPro" id="IPR050814">
    <property type="entry name" value="Myo-inositol_Transporter"/>
</dbReference>
<dbReference type="InterPro" id="IPR005828">
    <property type="entry name" value="MFS_sugar_transport-like"/>
</dbReference>
<gene>
    <name evidence="7" type="ORF">BDV39DRAFT_186125</name>
</gene>
<evidence type="ECO:0008006" key="9">
    <source>
        <dbReference type="Google" id="ProtNLM"/>
    </source>
</evidence>
<feature type="transmembrane region" description="Helical" evidence="6">
    <location>
        <begin position="96"/>
        <end position="118"/>
    </location>
</feature>
<evidence type="ECO:0000256" key="5">
    <source>
        <dbReference type="ARBA" id="ARBA00023136"/>
    </source>
</evidence>
<evidence type="ECO:0000256" key="2">
    <source>
        <dbReference type="ARBA" id="ARBA00022448"/>
    </source>
</evidence>
<keyword evidence="3 6" id="KW-0812">Transmembrane</keyword>
<feature type="transmembrane region" description="Helical" evidence="6">
    <location>
        <begin position="68"/>
        <end position="90"/>
    </location>
</feature>
<feature type="transmembrane region" description="Helical" evidence="6">
    <location>
        <begin position="38"/>
        <end position="56"/>
    </location>
</feature>
<keyword evidence="8" id="KW-1185">Reference proteome</keyword>
<evidence type="ECO:0000313" key="8">
    <source>
        <dbReference type="Proteomes" id="UP000325945"/>
    </source>
</evidence>
<keyword evidence="2" id="KW-0813">Transport</keyword>
<dbReference type="PANTHER" id="PTHR48020">
    <property type="entry name" value="PROTON MYO-INOSITOL COTRANSPORTER"/>
    <property type="match status" value="1"/>
</dbReference>
<accession>A0A5N6WKP3</accession>
<dbReference type="GO" id="GO:0016020">
    <property type="term" value="C:membrane"/>
    <property type="evidence" value="ECO:0007669"/>
    <property type="project" value="UniProtKB-SubCell"/>
</dbReference>
<dbReference type="GO" id="GO:0022857">
    <property type="term" value="F:transmembrane transporter activity"/>
    <property type="evidence" value="ECO:0007669"/>
    <property type="project" value="InterPro"/>
</dbReference>
<dbReference type="Proteomes" id="UP000325945">
    <property type="component" value="Unassembled WGS sequence"/>
</dbReference>
<dbReference type="Pfam" id="PF00083">
    <property type="entry name" value="Sugar_tr"/>
    <property type="match status" value="1"/>
</dbReference>
<comment type="subcellular location">
    <subcellularLocation>
        <location evidence="1">Membrane</location>
    </subcellularLocation>
</comment>
<evidence type="ECO:0000313" key="7">
    <source>
        <dbReference type="EMBL" id="KAE8321262.1"/>
    </source>
</evidence>
<proteinExistence type="predicted"/>
<evidence type="ECO:0000256" key="3">
    <source>
        <dbReference type="ARBA" id="ARBA00022692"/>
    </source>
</evidence>
<protein>
    <recommendedName>
        <fullName evidence="9">Major facilitator superfamily (MFS) profile domain-containing protein</fullName>
    </recommendedName>
</protein>
<evidence type="ECO:0000256" key="6">
    <source>
        <dbReference type="SAM" id="Phobius"/>
    </source>
</evidence>
<dbReference type="Gene3D" id="1.20.1250.20">
    <property type="entry name" value="MFS general substrate transporter like domains"/>
    <property type="match status" value="1"/>
</dbReference>
<dbReference type="EMBL" id="ML741875">
    <property type="protein sequence ID" value="KAE8321262.1"/>
    <property type="molecule type" value="Genomic_DNA"/>
</dbReference>
<evidence type="ECO:0000256" key="1">
    <source>
        <dbReference type="ARBA" id="ARBA00004370"/>
    </source>
</evidence>
<sequence>MLNLVFSWFGQFLEINVVSYYLPTLLKNVRVTNTDTQLLLNIIYALTGWIATTIGTRFHDIVGRGKMFLGSTAGMIICLAVTEATAAVFVHSSSTTASSASIAFNLYLRCCVCVRFYFHATYLSR</sequence>